<keyword evidence="2" id="KW-1185">Reference proteome</keyword>
<reference evidence="1 2" key="1">
    <citation type="submission" date="2021-01" db="EMBL/GenBank/DDBJ databases">
        <title>Draft genomes of Rhodovulum sulfidophilum.</title>
        <authorList>
            <person name="Guzman M.S."/>
        </authorList>
    </citation>
    <scope>NUCLEOTIDE SEQUENCE [LARGE SCALE GENOMIC DNA]</scope>
    <source>
        <strain evidence="1 2">AB35</strain>
    </source>
</reference>
<accession>A0ABS1RXW9</accession>
<dbReference type="Proteomes" id="UP000604473">
    <property type="component" value="Unassembled WGS sequence"/>
</dbReference>
<comment type="caution">
    <text evidence="1">The sequence shown here is derived from an EMBL/GenBank/DDBJ whole genome shotgun (WGS) entry which is preliminary data.</text>
</comment>
<evidence type="ECO:0000313" key="2">
    <source>
        <dbReference type="Proteomes" id="UP000604473"/>
    </source>
</evidence>
<dbReference type="EMBL" id="JAESJJ010000036">
    <property type="protein sequence ID" value="MBL3610886.1"/>
    <property type="molecule type" value="Genomic_DNA"/>
</dbReference>
<protein>
    <submittedName>
        <fullName evidence="1">Uncharacterized protein</fullName>
    </submittedName>
</protein>
<evidence type="ECO:0000313" key="1">
    <source>
        <dbReference type="EMBL" id="MBL3610886.1"/>
    </source>
</evidence>
<organism evidence="1 2">
    <name type="scientific">Rhodovulum sulfidophilum</name>
    <name type="common">Rhodobacter sulfidophilus</name>
    <dbReference type="NCBI Taxonomy" id="35806"/>
    <lineage>
        <taxon>Bacteria</taxon>
        <taxon>Pseudomonadati</taxon>
        <taxon>Pseudomonadota</taxon>
        <taxon>Alphaproteobacteria</taxon>
        <taxon>Rhodobacterales</taxon>
        <taxon>Paracoccaceae</taxon>
        <taxon>Rhodovulum</taxon>
    </lineage>
</organism>
<proteinExistence type="predicted"/>
<gene>
    <name evidence="1" type="ORF">JMM60_19185</name>
</gene>
<sequence>MIDLHLGSDTNGQRIDRDLAGHALPRLRSVIRGAVGIQIERRLPEGATFGQQSFAPYRWRCSAPPDADRSGATCRPLRPVPPGYLITAQERISLWSSMPLHSKIASATGAEGMCGKAACT</sequence>
<name>A0ABS1RXW9_RHOSU</name>
<dbReference type="RefSeq" id="WP_202250412.1">
    <property type="nucleotide sequence ID" value="NZ_JAKCFD010000206.1"/>
</dbReference>